<gene>
    <name evidence="2" type="ORF">H5410_061344</name>
</gene>
<evidence type="ECO:0000256" key="1">
    <source>
        <dbReference type="SAM" id="MobiDB-lite"/>
    </source>
</evidence>
<organism evidence="2 3">
    <name type="scientific">Solanum commersonii</name>
    <name type="common">Commerson's wild potato</name>
    <name type="synonym">Commerson's nightshade</name>
    <dbReference type="NCBI Taxonomy" id="4109"/>
    <lineage>
        <taxon>Eukaryota</taxon>
        <taxon>Viridiplantae</taxon>
        <taxon>Streptophyta</taxon>
        <taxon>Embryophyta</taxon>
        <taxon>Tracheophyta</taxon>
        <taxon>Spermatophyta</taxon>
        <taxon>Magnoliopsida</taxon>
        <taxon>eudicotyledons</taxon>
        <taxon>Gunneridae</taxon>
        <taxon>Pentapetalae</taxon>
        <taxon>asterids</taxon>
        <taxon>lamiids</taxon>
        <taxon>Solanales</taxon>
        <taxon>Solanaceae</taxon>
        <taxon>Solanoideae</taxon>
        <taxon>Solaneae</taxon>
        <taxon>Solanum</taxon>
    </lineage>
</organism>
<dbReference type="Proteomes" id="UP000824120">
    <property type="component" value="Chromosome 12"/>
</dbReference>
<accession>A0A9J5W7R0</accession>
<sequence>MRAKYRRISLAIPVPITKLSLASLKYLGYLRDIEVTHSFSTDIRCIEAEYTREEADRRRAALIDTSPEVDIDLLPEEASSTTPAFGPSGTAVISTSSQNVILAALTPLRGSIDDLSIRVTTCERRKGEASEVTALQAEIADLRKDDVDDEDDLEIPQATTGDVQRDESTMNESNAETDEEQIQMQEESIHRDLPNLAKISMHATTILAEVTLGTKTREQTDAPGINA</sequence>
<comment type="caution">
    <text evidence="2">The sequence shown here is derived from an EMBL/GenBank/DDBJ whole genome shotgun (WGS) entry which is preliminary data.</text>
</comment>
<dbReference type="EMBL" id="JACXVP010000012">
    <property type="protein sequence ID" value="KAG5571578.1"/>
    <property type="molecule type" value="Genomic_DNA"/>
</dbReference>
<evidence type="ECO:0000313" key="3">
    <source>
        <dbReference type="Proteomes" id="UP000824120"/>
    </source>
</evidence>
<dbReference type="AlphaFoldDB" id="A0A9J5W7R0"/>
<name>A0A9J5W7R0_SOLCO</name>
<evidence type="ECO:0000313" key="2">
    <source>
        <dbReference type="EMBL" id="KAG5571578.1"/>
    </source>
</evidence>
<evidence type="ECO:0008006" key="4">
    <source>
        <dbReference type="Google" id="ProtNLM"/>
    </source>
</evidence>
<feature type="region of interest" description="Disordered" evidence="1">
    <location>
        <begin position="143"/>
        <end position="187"/>
    </location>
</feature>
<protein>
    <recommendedName>
        <fullName evidence="4">Polyprotein protein</fullName>
    </recommendedName>
</protein>
<proteinExistence type="predicted"/>
<keyword evidence="3" id="KW-1185">Reference proteome</keyword>
<dbReference type="OrthoDB" id="1306244at2759"/>
<reference evidence="2 3" key="1">
    <citation type="submission" date="2020-09" db="EMBL/GenBank/DDBJ databases">
        <title>De no assembly of potato wild relative species, Solanum commersonii.</title>
        <authorList>
            <person name="Cho K."/>
        </authorList>
    </citation>
    <scope>NUCLEOTIDE SEQUENCE [LARGE SCALE GENOMIC DNA]</scope>
    <source>
        <strain evidence="2">LZ3.2</strain>
        <tissue evidence="2">Leaf</tissue>
    </source>
</reference>